<dbReference type="Proteomes" id="UP001526426">
    <property type="component" value="Unassembled WGS sequence"/>
</dbReference>
<dbReference type="InterPro" id="IPR011990">
    <property type="entry name" value="TPR-like_helical_dom_sf"/>
</dbReference>
<dbReference type="EMBL" id="JAIHOM010000092">
    <property type="protein sequence ID" value="MCW6037833.1"/>
    <property type="molecule type" value="Genomic_DNA"/>
</dbReference>
<dbReference type="PANTHER" id="PTHR31350:SF21">
    <property type="entry name" value="F-BOX ONLY PROTEIN 21"/>
    <property type="match status" value="1"/>
</dbReference>
<keyword evidence="4" id="KW-1185">Reference proteome</keyword>
<proteinExistence type="inferred from homology"/>
<reference evidence="3 4" key="1">
    <citation type="submission" date="2021-08" db="EMBL/GenBank/DDBJ databases">
        <title>Draft genome sequence of Spirulina subsalsa with high tolerance to salinity and hype-accumulation of phycocyanin.</title>
        <authorList>
            <person name="Pei H."/>
            <person name="Jiang L."/>
        </authorList>
    </citation>
    <scope>NUCLEOTIDE SEQUENCE [LARGE SCALE GENOMIC DNA]</scope>
    <source>
        <strain evidence="3 4">FACHB-351</strain>
    </source>
</reference>
<evidence type="ECO:0000313" key="4">
    <source>
        <dbReference type="Proteomes" id="UP001526426"/>
    </source>
</evidence>
<protein>
    <submittedName>
        <fullName evidence="3">SirB1 family protein</fullName>
    </submittedName>
</protein>
<dbReference type="Gene3D" id="1.25.40.10">
    <property type="entry name" value="Tetratricopeptide repeat domain"/>
    <property type="match status" value="1"/>
</dbReference>
<dbReference type="InterPro" id="IPR032698">
    <property type="entry name" value="SirB1_N"/>
</dbReference>
<organism evidence="3 4">
    <name type="scientific">Spirulina subsalsa FACHB-351</name>
    <dbReference type="NCBI Taxonomy" id="234711"/>
    <lineage>
        <taxon>Bacteria</taxon>
        <taxon>Bacillati</taxon>
        <taxon>Cyanobacteriota</taxon>
        <taxon>Cyanophyceae</taxon>
        <taxon>Spirulinales</taxon>
        <taxon>Spirulinaceae</taxon>
        <taxon>Spirulina</taxon>
    </lineage>
</organism>
<name>A0ABT3L8K2_9CYAN</name>
<dbReference type="PANTHER" id="PTHR31350">
    <property type="entry name" value="SI:DKEY-261L7.2"/>
    <property type="match status" value="1"/>
</dbReference>
<evidence type="ECO:0000256" key="1">
    <source>
        <dbReference type="ARBA" id="ARBA00007100"/>
    </source>
</evidence>
<feature type="domain" description="Protein SirB1 N-terminal" evidence="2">
    <location>
        <begin position="43"/>
        <end position="192"/>
    </location>
</feature>
<comment type="similarity">
    <text evidence="1">Belongs to the UPF0162 family.</text>
</comment>
<sequence>MFSLARQNFYNEIKKNEAEIDLAKAALYIAQEEYDFLEPDVYLGVLDTIAAELKERLPDRQYPLKVIKIINQYLYEDLGFRGNKGDYYDPRNSFLNDVLDRRLGIPISLSLVYLEVAKRLDFPMVGIGMPGHFIIRPEFENVGIFIDAFDQGSILFEQDCQDILAKLYQQSVVLQPEFLQPISKHQFLSRILTNLKFIFLNRQQFSKAIATIDRILLLSPESYGEVRDRGLLYYQLNEWALAVQDLEEYLRNVPNAPDALMIQEFLNQMR</sequence>
<dbReference type="SUPFAM" id="SSF48452">
    <property type="entry name" value="TPR-like"/>
    <property type="match status" value="1"/>
</dbReference>
<evidence type="ECO:0000259" key="2">
    <source>
        <dbReference type="Pfam" id="PF13369"/>
    </source>
</evidence>
<evidence type="ECO:0000313" key="3">
    <source>
        <dbReference type="EMBL" id="MCW6037833.1"/>
    </source>
</evidence>
<gene>
    <name evidence="3" type="ORF">K4A83_16360</name>
</gene>
<comment type="caution">
    <text evidence="3">The sequence shown here is derived from an EMBL/GenBank/DDBJ whole genome shotgun (WGS) entry which is preliminary data.</text>
</comment>
<accession>A0ABT3L8K2</accession>
<dbReference type="Pfam" id="PF13371">
    <property type="entry name" value="TPR_9"/>
    <property type="match status" value="1"/>
</dbReference>
<dbReference type="Pfam" id="PF13369">
    <property type="entry name" value="Transglut_core2"/>
    <property type="match status" value="1"/>
</dbReference>